<comment type="caution">
    <text evidence="2">The sequence shown here is derived from an EMBL/GenBank/DDBJ whole genome shotgun (WGS) entry which is preliminary data.</text>
</comment>
<sequence length="60" mass="6519">MFREEIGMIAWLAKSFTSVIVLFIIIPIFILLILAGVITGIIWKVILGVLAVVGGKAHRG</sequence>
<reference evidence="2 3" key="1">
    <citation type="submission" date="2017-07" db="EMBL/GenBank/DDBJ databases">
        <title>Virulence factors identified in Actinobacillus seminis.</title>
        <authorList>
            <person name="Negrete-Abascal E."/>
            <person name="Vaca-Pacheco S."/>
            <person name="Montes-Garcia F."/>
            <person name="Leyto-Gil A.M."/>
            <person name="Fragoso-Garcia E."/>
            <person name="Carvente-Garcia R."/>
            <person name="Perez-Agueros S."/>
            <person name="Castelan-Sanchez H.G."/>
            <person name="Garcia-Molina A."/>
            <person name="Villamar T.E."/>
            <person name="Vazquez-Cruz C."/>
        </authorList>
    </citation>
    <scope>NUCLEOTIDE SEQUENCE [LARGE SCALE GENOMIC DNA]</scope>
    <source>
        <strain evidence="2 3">ATCC 15768</strain>
    </source>
</reference>
<proteinExistence type="predicted"/>
<protein>
    <submittedName>
        <fullName evidence="2">Uncharacterized protein</fullName>
    </submittedName>
</protein>
<feature type="transmembrane region" description="Helical" evidence="1">
    <location>
        <begin position="20"/>
        <end position="53"/>
    </location>
</feature>
<gene>
    <name evidence="2" type="ORF">CFY87_03655</name>
</gene>
<organism evidence="2 3">
    <name type="scientific">Actinobacillus seminis</name>
    <dbReference type="NCBI Taxonomy" id="722"/>
    <lineage>
        <taxon>Bacteria</taxon>
        <taxon>Pseudomonadati</taxon>
        <taxon>Pseudomonadota</taxon>
        <taxon>Gammaproteobacteria</taxon>
        <taxon>Pasteurellales</taxon>
        <taxon>Pasteurellaceae</taxon>
        <taxon>Actinobacillus</taxon>
    </lineage>
</organism>
<evidence type="ECO:0000313" key="2">
    <source>
        <dbReference type="EMBL" id="OZN25251.1"/>
    </source>
</evidence>
<keyword evidence="1" id="KW-0812">Transmembrane</keyword>
<keyword evidence="3" id="KW-1185">Reference proteome</keyword>
<evidence type="ECO:0000256" key="1">
    <source>
        <dbReference type="SAM" id="Phobius"/>
    </source>
</evidence>
<evidence type="ECO:0000313" key="3">
    <source>
        <dbReference type="Proteomes" id="UP000215738"/>
    </source>
</evidence>
<dbReference type="EMBL" id="NLFK01000003">
    <property type="protein sequence ID" value="OZN25251.1"/>
    <property type="molecule type" value="Genomic_DNA"/>
</dbReference>
<name>A0ABX4FN27_9PAST</name>
<keyword evidence="1" id="KW-0472">Membrane</keyword>
<dbReference type="RefSeq" id="WP_094945925.1">
    <property type="nucleotide sequence ID" value="NZ_NLFK01000003.1"/>
</dbReference>
<keyword evidence="1" id="KW-1133">Transmembrane helix</keyword>
<dbReference type="Proteomes" id="UP000215738">
    <property type="component" value="Unassembled WGS sequence"/>
</dbReference>
<accession>A0ABX4FN27</accession>